<name>A0A812PQJ1_9DINO</name>
<keyword evidence="3" id="KW-0812">Transmembrane</keyword>
<accession>A0A812PQJ1</accession>
<dbReference type="Gene3D" id="1.10.443.10">
    <property type="entry name" value="Intergrase catalytic core"/>
    <property type="match status" value="1"/>
</dbReference>
<proteinExistence type="predicted"/>
<feature type="region of interest" description="Disordered" evidence="2">
    <location>
        <begin position="1081"/>
        <end position="1102"/>
    </location>
</feature>
<dbReference type="GO" id="GO:0006310">
    <property type="term" value="P:DNA recombination"/>
    <property type="evidence" value="ECO:0007669"/>
    <property type="project" value="UniProtKB-KW"/>
</dbReference>
<sequence length="1390" mass="151172">MPPAHSKPRSEDVPAAPEGRPSNPAADVFPLEGVTFAVDAEFTFCSWVSSVPRLLRDARTQFAHFLVSTLALCRDDSLSPSTALFPLPLLRPKVFDQRPCRGASAHLRLSVQRCVHLVAMALNYVHAGCKPVSLLSLQRPLSPFQVQAYDRIGVLVRACEARSVPSCAGRRGLHTAARLSEVIQFLGRSGLVTGSYSDLAFPPEGDGFVPHVKKGPEALNPYGDIKADAVALHGKGEWNLAAHLGPELLLPYLEPEVMQFEGTGGPCASFEKEDPEILGLCKLWDASGLLGITAGPLPERKLTRIFGAFKAPGKQRQIGDRRGQNSLEGRLLGPSRFLPTGPLLARVHVPKGCCLVGSVTDRRDFYTQARVSEERAVTNAIGPAFRLGAFKGTNAYSAFLLKSAQDRRQPRGKGHFLGEPPPALLVNDKSWVHPTFKALLQGDAGGVEYATAAHEDLLQHCGCLQARGRLENKRPVAPAGPWDGLIIDDYFSLSVEDRCFQPGSESASSLLIAQAKSGYADEAVLGSEDKDVISQRVFKVAGAEVISDPHATRDGVALVGFPVEKRLALAAASLRAAQCAGISEELASMLSGSWVACLMYRRGLMSVLDGLFGLGRTSSAGSSEGSQIKPLPRKIASELQVLALLAPVACSNLSAGVWPDVFASDASIAKGAFCATPCDSGLGLDLWLAADFKGHAPGLSDDLEEDRQAPDVLSPECPVAYVEKPLACCYDFLEICGGTGEVSKALRRRGFRPGPVIDLSRSPHFDLSSRHVVEWVAFLIAEGRLKSVMLEPPCASFSPADWPAVRSYSCPLGFDRAEKKTLSGNVIALNCLLLFSIAVRHAVPALLEQPRSSRMRWLPVWRWLLSFAGVQESWLASCAYGCRHRKEFALLAFGVDLGLIHRKCPGNHQHTKIQGQYTRCSAVYHPRVGLESVAVNDVLISGQWRTVSCWAWGLRAHINVLETTAALRVFEKVARLGGDCKLNLLLDSSVARGAIAKGRSSSKLLRPVLLKIGAVTIAAGIFPGLHHAPTRLNTADDPTRDRPVRAPADCSVLALCPREEVAPSPPDTHVSDASHGPGKFFDASKGYPGEGPVAPRNSKDRDRMSQNGLLHMGRELFDGGRPYWHYSESINAVSAARPAIRRQMQGAWDVAFGWMSVEPHTHHVAMPAVILIAVLAVCLLWGWRTEAGIFALSWGALLRIGEAAGAVRSDLVLPRDVLWSQRYILLKIKEPKTRFRAARHQAAKLEMTDLVKLVDLAFSSLPPQAHLWPFSTQTLRRRLDAILERLHIPTARTVSRPLDLGSFRPGGATYALQLTEDAELVRRRGRWISHKVMEIYLQEIVAATFFPNLPLPTRQLIMATAACFPALLQKAEAWTKGRVPTSVWYNLMSV</sequence>
<organism evidence="4 5">
    <name type="scientific">Symbiodinium natans</name>
    <dbReference type="NCBI Taxonomy" id="878477"/>
    <lineage>
        <taxon>Eukaryota</taxon>
        <taxon>Sar</taxon>
        <taxon>Alveolata</taxon>
        <taxon>Dinophyceae</taxon>
        <taxon>Suessiales</taxon>
        <taxon>Symbiodiniaceae</taxon>
        <taxon>Symbiodinium</taxon>
    </lineage>
</organism>
<feature type="transmembrane region" description="Helical" evidence="3">
    <location>
        <begin position="1164"/>
        <end position="1183"/>
    </location>
</feature>
<keyword evidence="5" id="KW-1185">Reference proteome</keyword>
<dbReference type="InterPro" id="IPR011010">
    <property type="entry name" value="DNA_brk_join_enz"/>
</dbReference>
<gene>
    <name evidence="4" type="ORF">SNAT2548_LOCUS19265</name>
</gene>
<dbReference type="Proteomes" id="UP000604046">
    <property type="component" value="Unassembled WGS sequence"/>
</dbReference>
<dbReference type="GO" id="GO:0015074">
    <property type="term" value="P:DNA integration"/>
    <property type="evidence" value="ECO:0007669"/>
    <property type="project" value="InterPro"/>
</dbReference>
<dbReference type="GO" id="GO:0003677">
    <property type="term" value="F:DNA binding"/>
    <property type="evidence" value="ECO:0007669"/>
    <property type="project" value="InterPro"/>
</dbReference>
<feature type="region of interest" description="Disordered" evidence="2">
    <location>
        <begin position="1"/>
        <end position="24"/>
    </location>
</feature>
<evidence type="ECO:0000313" key="4">
    <source>
        <dbReference type="EMBL" id="CAE7359429.1"/>
    </source>
</evidence>
<reference evidence="4" key="1">
    <citation type="submission" date="2021-02" db="EMBL/GenBank/DDBJ databases">
        <authorList>
            <person name="Dougan E. K."/>
            <person name="Rhodes N."/>
            <person name="Thang M."/>
            <person name="Chan C."/>
        </authorList>
    </citation>
    <scope>NUCLEOTIDE SEQUENCE</scope>
</reference>
<evidence type="ECO:0000313" key="5">
    <source>
        <dbReference type="Proteomes" id="UP000604046"/>
    </source>
</evidence>
<keyword evidence="3" id="KW-0472">Membrane</keyword>
<dbReference type="SUPFAM" id="SSF56349">
    <property type="entry name" value="DNA breaking-rejoining enzymes"/>
    <property type="match status" value="1"/>
</dbReference>
<dbReference type="OrthoDB" id="427271at2759"/>
<evidence type="ECO:0000256" key="2">
    <source>
        <dbReference type="SAM" id="MobiDB-lite"/>
    </source>
</evidence>
<dbReference type="EMBL" id="CAJNDS010002171">
    <property type="protein sequence ID" value="CAE7359429.1"/>
    <property type="molecule type" value="Genomic_DNA"/>
</dbReference>
<evidence type="ECO:0000256" key="3">
    <source>
        <dbReference type="SAM" id="Phobius"/>
    </source>
</evidence>
<keyword evidence="1" id="KW-0233">DNA recombination</keyword>
<evidence type="ECO:0000256" key="1">
    <source>
        <dbReference type="ARBA" id="ARBA00023172"/>
    </source>
</evidence>
<comment type="caution">
    <text evidence="4">The sequence shown here is derived from an EMBL/GenBank/DDBJ whole genome shotgun (WGS) entry which is preliminary data.</text>
</comment>
<dbReference type="InterPro" id="IPR013762">
    <property type="entry name" value="Integrase-like_cat_sf"/>
</dbReference>
<protein>
    <submittedName>
        <fullName evidence="4">Uncharacterized protein</fullName>
    </submittedName>
</protein>
<keyword evidence="3" id="KW-1133">Transmembrane helix</keyword>